<evidence type="ECO:0000256" key="4">
    <source>
        <dbReference type="ARBA" id="ARBA00022989"/>
    </source>
</evidence>
<organism evidence="9 10">
    <name type="scientific">Methylobacterium isbiliense</name>
    <dbReference type="NCBI Taxonomy" id="315478"/>
    <lineage>
        <taxon>Bacteria</taxon>
        <taxon>Pseudomonadati</taxon>
        <taxon>Pseudomonadota</taxon>
        <taxon>Alphaproteobacteria</taxon>
        <taxon>Hyphomicrobiales</taxon>
        <taxon>Methylobacteriaceae</taxon>
        <taxon>Methylobacterium</taxon>
    </lineage>
</organism>
<feature type="signal peptide" evidence="7">
    <location>
        <begin position="1"/>
        <end position="25"/>
    </location>
</feature>
<evidence type="ECO:0000256" key="3">
    <source>
        <dbReference type="ARBA" id="ARBA00022692"/>
    </source>
</evidence>
<feature type="transmembrane region" description="Helical" evidence="6">
    <location>
        <begin position="53"/>
        <end position="77"/>
    </location>
</feature>
<keyword evidence="4 6" id="KW-1133">Transmembrane helix</keyword>
<evidence type="ECO:0000313" key="9">
    <source>
        <dbReference type="EMBL" id="GJE00924.1"/>
    </source>
</evidence>
<keyword evidence="10" id="KW-1185">Reference proteome</keyword>
<dbReference type="SUPFAM" id="SSF161098">
    <property type="entry name" value="MetI-like"/>
    <property type="match status" value="1"/>
</dbReference>
<comment type="subcellular location">
    <subcellularLocation>
        <location evidence="1 6">Cell membrane</location>
        <topology evidence="1 6">Multi-pass membrane protein</topology>
    </subcellularLocation>
</comment>
<dbReference type="PANTHER" id="PTHR30177">
    <property type="entry name" value="GLYCINE BETAINE/L-PROLINE TRANSPORT SYSTEM PERMEASE PROTEIN PROW"/>
    <property type="match status" value="1"/>
</dbReference>
<evidence type="ECO:0000259" key="8">
    <source>
        <dbReference type="PROSITE" id="PS50928"/>
    </source>
</evidence>
<proteinExistence type="inferred from homology"/>
<evidence type="ECO:0000256" key="5">
    <source>
        <dbReference type="ARBA" id="ARBA00023136"/>
    </source>
</evidence>
<dbReference type="InterPro" id="IPR000515">
    <property type="entry name" value="MetI-like"/>
</dbReference>
<dbReference type="InterPro" id="IPR035906">
    <property type="entry name" value="MetI-like_sf"/>
</dbReference>
<keyword evidence="3 6" id="KW-0812">Transmembrane</keyword>
<dbReference type="RefSeq" id="WP_238235733.1">
    <property type="nucleotide sequence ID" value="NZ_BPQQ01000031.1"/>
</dbReference>
<feature type="domain" description="ABC transmembrane type-1" evidence="8">
    <location>
        <begin position="49"/>
        <end position="230"/>
    </location>
</feature>
<dbReference type="InterPro" id="IPR051204">
    <property type="entry name" value="ABC_transp_perm/SBD"/>
</dbReference>
<reference evidence="9" key="2">
    <citation type="submission" date="2021-08" db="EMBL/GenBank/DDBJ databases">
        <authorList>
            <person name="Tani A."/>
            <person name="Ola A."/>
            <person name="Ogura Y."/>
            <person name="Katsura K."/>
            <person name="Hayashi T."/>
        </authorList>
    </citation>
    <scope>NUCLEOTIDE SEQUENCE</scope>
    <source>
        <strain evidence="9">DSM 17168</strain>
    </source>
</reference>
<feature type="transmembrane region" description="Helical" evidence="6">
    <location>
        <begin position="212"/>
        <end position="236"/>
    </location>
</feature>
<keyword evidence="5 6" id="KW-0472">Membrane</keyword>
<name>A0ABQ4SGL0_9HYPH</name>
<evidence type="ECO:0000256" key="7">
    <source>
        <dbReference type="SAM" id="SignalP"/>
    </source>
</evidence>
<accession>A0ABQ4SGL0</accession>
<dbReference type="Gene3D" id="1.10.3720.10">
    <property type="entry name" value="MetI-like"/>
    <property type="match status" value="1"/>
</dbReference>
<dbReference type="EMBL" id="BPQQ01000031">
    <property type="protein sequence ID" value="GJE00924.1"/>
    <property type="molecule type" value="Genomic_DNA"/>
</dbReference>
<keyword evidence="7" id="KW-0732">Signal</keyword>
<comment type="similarity">
    <text evidence="6">Belongs to the binding-protein-dependent transport system permease family.</text>
</comment>
<evidence type="ECO:0000256" key="6">
    <source>
        <dbReference type="RuleBase" id="RU363032"/>
    </source>
</evidence>
<evidence type="ECO:0000256" key="2">
    <source>
        <dbReference type="ARBA" id="ARBA00022448"/>
    </source>
</evidence>
<protein>
    <submittedName>
        <fullName evidence="9">Glycine betaine uptake system permease protein YehW</fullName>
    </submittedName>
</protein>
<feature type="transmembrane region" description="Helical" evidence="6">
    <location>
        <begin position="98"/>
        <end position="122"/>
    </location>
</feature>
<dbReference type="CDD" id="cd06261">
    <property type="entry name" value="TM_PBP2"/>
    <property type="match status" value="1"/>
</dbReference>
<reference evidence="9" key="1">
    <citation type="journal article" date="2021" name="Front. Microbiol.">
        <title>Comprehensive Comparative Genomics and Phenotyping of Methylobacterium Species.</title>
        <authorList>
            <person name="Alessa O."/>
            <person name="Ogura Y."/>
            <person name="Fujitani Y."/>
            <person name="Takami H."/>
            <person name="Hayashi T."/>
            <person name="Sahin N."/>
            <person name="Tani A."/>
        </authorList>
    </citation>
    <scope>NUCLEOTIDE SEQUENCE</scope>
    <source>
        <strain evidence="9">DSM 17168</strain>
    </source>
</reference>
<evidence type="ECO:0000313" key="10">
    <source>
        <dbReference type="Proteomes" id="UP001055153"/>
    </source>
</evidence>
<comment type="caution">
    <text evidence="9">The sequence shown here is derived from an EMBL/GenBank/DDBJ whole genome shotgun (WGS) entry which is preliminary data.</text>
</comment>
<evidence type="ECO:0000256" key="1">
    <source>
        <dbReference type="ARBA" id="ARBA00004651"/>
    </source>
</evidence>
<feature type="chain" id="PRO_5046968404" evidence="7">
    <location>
        <begin position="26"/>
        <end position="238"/>
    </location>
</feature>
<gene>
    <name evidence="9" type="primary">yehW</name>
    <name evidence="9" type="ORF">GMJLKIPL_2852</name>
</gene>
<sequence length="238" mass="23079">MRFGPAFASAALGLALGLASLPGVAATLATALGLPAGAPLGLERLVGLGRAHMVLALSGFALAGGLGLGLGLLAARAGARLRGTVDALATAAQAAPPVVVIGLALPILGFGAAPTLLALALYGLMPVTRATADALATVPPEVRGAAEAMGLTPAQVFWRVDLPLALPPILAALRVVMVTAVSTAAIGALAGAPTLGTPIVVGLQNQNGLSLLQGTAAVAALAFLADALVQAAGALLRR</sequence>
<dbReference type="Pfam" id="PF00528">
    <property type="entry name" value="BPD_transp_1"/>
    <property type="match status" value="1"/>
</dbReference>
<keyword evidence="2 6" id="KW-0813">Transport</keyword>
<dbReference type="Proteomes" id="UP001055153">
    <property type="component" value="Unassembled WGS sequence"/>
</dbReference>
<dbReference type="PROSITE" id="PS50928">
    <property type="entry name" value="ABC_TM1"/>
    <property type="match status" value="1"/>
</dbReference>